<dbReference type="InterPro" id="IPR009384">
    <property type="entry name" value="SwrD-like"/>
</dbReference>
<dbReference type="OrthoDB" id="9799862at2"/>
<keyword evidence="2" id="KW-1185">Reference proteome</keyword>
<sequence length="68" mass="7811">MINLTKLNSESFILNCDLIESITENPDTTITLMGGKIFIVQESMQEVVQKVIDYRRKTFGNFIKSIIQ</sequence>
<evidence type="ECO:0000313" key="2">
    <source>
        <dbReference type="Proteomes" id="UP000199158"/>
    </source>
</evidence>
<organism evidence="1 2">
    <name type="scientific">Hydrogenoanaerobacterium saccharovorans</name>
    <dbReference type="NCBI Taxonomy" id="474960"/>
    <lineage>
        <taxon>Bacteria</taxon>
        <taxon>Bacillati</taxon>
        <taxon>Bacillota</taxon>
        <taxon>Clostridia</taxon>
        <taxon>Eubacteriales</taxon>
        <taxon>Oscillospiraceae</taxon>
        <taxon>Hydrogenoanaerobacterium</taxon>
    </lineage>
</organism>
<dbReference type="Proteomes" id="UP000199158">
    <property type="component" value="Unassembled WGS sequence"/>
</dbReference>
<dbReference type="Pfam" id="PF06289">
    <property type="entry name" value="FlbD"/>
    <property type="match status" value="1"/>
</dbReference>
<proteinExistence type="predicted"/>
<keyword evidence="1" id="KW-0966">Cell projection</keyword>
<dbReference type="PANTHER" id="PTHR39185:SF1">
    <property type="entry name" value="SWARMING MOTILITY PROTEIN SWRD"/>
    <property type="match status" value="1"/>
</dbReference>
<gene>
    <name evidence="1" type="ORF">SAMN05216180_0880</name>
</gene>
<dbReference type="EMBL" id="FOCG01000001">
    <property type="protein sequence ID" value="SEM61620.1"/>
    <property type="molecule type" value="Genomic_DNA"/>
</dbReference>
<dbReference type="STRING" id="474960.SAMN05216180_0880"/>
<protein>
    <submittedName>
        <fullName evidence="1">Flagellar protein FlbD</fullName>
    </submittedName>
</protein>
<keyword evidence="1" id="KW-0969">Cilium</keyword>
<dbReference type="AlphaFoldDB" id="A0A1H7ZT53"/>
<keyword evidence="1" id="KW-0282">Flagellum</keyword>
<name>A0A1H7ZT53_9FIRM</name>
<dbReference type="PANTHER" id="PTHR39185">
    <property type="entry name" value="SWARMING MOTILITY PROTEIN SWRD"/>
    <property type="match status" value="1"/>
</dbReference>
<accession>A0A1H7ZT53</accession>
<reference evidence="1 2" key="1">
    <citation type="submission" date="2016-10" db="EMBL/GenBank/DDBJ databases">
        <authorList>
            <person name="de Groot N.N."/>
        </authorList>
    </citation>
    <scope>NUCLEOTIDE SEQUENCE [LARGE SCALE GENOMIC DNA]</scope>
    <source>
        <strain evidence="1 2">CGMCC 1.5070</strain>
    </source>
</reference>
<evidence type="ECO:0000313" key="1">
    <source>
        <dbReference type="EMBL" id="SEM61620.1"/>
    </source>
</evidence>
<dbReference type="RefSeq" id="WP_092752018.1">
    <property type="nucleotide sequence ID" value="NZ_FOCG01000001.1"/>
</dbReference>